<gene>
    <name evidence="2" type="ORF">DFP72DRAFT_922837</name>
</gene>
<name>A0A8H6LWH1_9AGAR</name>
<organism evidence="2 3">
    <name type="scientific">Ephemerocybe angulata</name>
    <dbReference type="NCBI Taxonomy" id="980116"/>
    <lineage>
        <taxon>Eukaryota</taxon>
        <taxon>Fungi</taxon>
        <taxon>Dikarya</taxon>
        <taxon>Basidiomycota</taxon>
        <taxon>Agaricomycotina</taxon>
        <taxon>Agaricomycetes</taxon>
        <taxon>Agaricomycetidae</taxon>
        <taxon>Agaricales</taxon>
        <taxon>Agaricineae</taxon>
        <taxon>Psathyrellaceae</taxon>
        <taxon>Ephemerocybe</taxon>
    </lineage>
</organism>
<accession>A0A8H6LWH1</accession>
<dbReference type="AlphaFoldDB" id="A0A8H6LWH1"/>
<dbReference type="EMBL" id="JACGCI010000092">
    <property type="protein sequence ID" value="KAF6746493.1"/>
    <property type="molecule type" value="Genomic_DNA"/>
</dbReference>
<evidence type="ECO:0000313" key="2">
    <source>
        <dbReference type="EMBL" id="KAF6746493.1"/>
    </source>
</evidence>
<feature type="region of interest" description="Disordered" evidence="1">
    <location>
        <begin position="49"/>
        <end position="81"/>
    </location>
</feature>
<comment type="caution">
    <text evidence="2">The sequence shown here is derived from an EMBL/GenBank/DDBJ whole genome shotgun (WGS) entry which is preliminary data.</text>
</comment>
<proteinExistence type="predicted"/>
<sequence length="81" mass="8579">MGLSHLVLVSSRVSSLFPLSSSLFPLPSSSFLFPLSSILDPQSSLGTRRPTLVATSHSHRYVNRSGPAAPSVPPERDAGYG</sequence>
<reference evidence="2 3" key="1">
    <citation type="submission" date="2020-07" db="EMBL/GenBank/DDBJ databases">
        <title>Comparative genomics of pyrophilous fungi reveals a link between fire events and developmental genes.</title>
        <authorList>
            <consortium name="DOE Joint Genome Institute"/>
            <person name="Steindorff A.S."/>
            <person name="Carver A."/>
            <person name="Calhoun S."/>
            <person name="Stillman K."/>
            <person name="Liu H."/>
            <person name="Lipzen A."/>
            <person name="Pangilinan J."/>
            <person name="Labutti K."/>
            <person name="Bruns T.D."/>
            <person name="Grigoriev I.V."/>
        </authorList>
    </citation>
    <scope>NUCLEOTIDE SEQUENCE [LARGE SCALE GENOMIC DNA]</scope>
    <source>
        <strain evidence="2 3">CBS 144469</strain>
    </source>
</reference>
<protein>
    <submittedName>
        <fullName evidence="2">Uncharacterized protein</fullName>
    </submittedName>
</protein>
<evidence type="ECO:0000313" key="3">
    <source>
        <dbReference type="Proteomes" id="UP000521943"/>
    </source>
</evidence>
<dbReference type="Proteomes" id="UP000521943">
    <property type="component" value="Unassembled WGS sequence"/>
</dbReference>
<keyword evidence="3" id="KW-1185">Reference proteome</keyword>
<evidence type="ECO:0000256" key="1">
    <source>
        <dbReference type="SAM" id="MobiDB-lite"/>
    </source>
</evidence>